<comment type="similarity">
    <text evidence="5">Belongs to the creatininase superfamily.</text>
</comment>
<dbReference type="Proteomes" id="UP000760480">
    <property type="component" value="Unassembled WGS sequence"/>
</dbReference>
<sequence length="302" mass="31937">MGAGTGRPDHVRRGCRQGGENPGKWYAGTAGRRHHRVLVPTRFPGTADLNTRRLAESSWPDVAQAVAAGMTTVILPLGATEQHGPHLPLGTDTHRAAALAERLAERLPALVAPVIPIGCSDEHGGFAGLLSLEAETLAAVIVDCARCMIDWGVRRLVVLSAHGGNGRALALAETRLRRELPALAVWIPDAMTICGEAVLTIATEAGLPFNALGLHAGEWETSELLRLHPEQVRMDRAAPGHTGDMDAALATLVANGTRALTATGVVGDPRSANASRGECYLAAQVVCYEAAWRQWLLQPNPA</sequence>
<reference evidence="7 8" key="1">
    <citation type="submission" date="2019-03" db="EMBL/GenBank/DDBJ databases">
        <title>Metabolic reconstructions from genomes of highly enriched 'Candidatus Accumulibacter' and 'Candidatus Competibacter' bioreactor populations.</title>
        <authorList>
            <person name="Annavajhala M.K."/>
            <person name="Welles L."/>
            <person name="Abbas B."/>
            <person name="Sorokin D."/>
            <person name="Park H."/>
            <person name="Van Loosdrecht M."/>
            <person name="Chandran K."/>
        </authorList>
    </citation>
    <scope>NUCLEOTIDE SEQUENCE [LARGE SCALE GENOMIC DNA]</scope>
    <source>
        <strain evidence="7 8">SBR_G</strain>
    </source>
</reference>
<comment type="cofactor">
    <cofactor evidence="1">
        <name>Zn(2+)</name>
        <dbReference type="ChEBI" id="CHEBI:29105"/>
    </cofactor>
</comment>
<accession>A0ABX1TIJ7</accession>
<keyword evidence="3" id="KW-0378">Hydrolase</keyword>
<dbReference type="PANTHER" id="PTHR35005">
    <property type="entry name" value="3-DEHYDRO-SCYLLO-INOSOSE HYDROLASE"/>
    <property type="match status" value="1"/>
</dbReference>
<keyword evidence="8" id="KW-1185">Reference proteome</keyword>
<dbReference type="InterPro" id="IPR023871">
    <property type="entry name" value="MftE"/>
</dbReference>
<dbReference type="InterPro" id="IPR024087">
    <property type="entry name" value="Creatininase-like_sf"/>
</dbReference>
<evidence type="ECO:0000256" key="2">
    <source>
        <dbReference type="ARBA" id="ARBA00022723"/>
    </source>
</evidence>
<dbReference type="Gene3D" id="3.40.50.10310">
    <property type="entry name" value="Creatininase"/>
    <property type="match status" value="1"/>
</dbReference>
<dbReference type="NCBIfam" id="TIGR03964">
    <property type="entry name" value="mycofact_creat"/>
    <property type="match status" value="1"/>
</dbReference>
<comment type="caution">
    <text evidence="7">The sequence shown here is derived from an EMBL/GenBank/DDBJ whole genome shotgun (WGS) entry which is preliminary data.</text>
</comment>
<evidence type="ECO:0000256" key="1">
    <source>
        <dbReference type="ARBA" id="ARBA00001947"/>
    </source>
</evidence>
<dbReference type="EMBL" id="SPMZ01000014">
    <property type="protein sequence ID" value="NMQ18601.1"/>
    <property type="molecule type" value="Genomic_DNA"/>
</dbReference>
<protein>
    <submittedName>
        <fullName evidence="7">Mycofactocin biosynthesis peptidyl-dipeptidase MftE</fullName>
    </submittedName>
</protein>
<organism evidence="7 8">
    <name type="scientific">Candidatus Competibacter phosphatis</name>
    <dbReference type="NCBI Taxonomy" id="221280"/>
    <lineage>
        <taxon>Bacteria</taxon>
        <taxon>Pseudomonadati</taxon>
        <taxon>Pseudomonadota</taxon>
        <taxon>Gammaproteobacteria</taxon>
        <taxon>Candidatus Competibacteraceae</taxon>
        <taxon>Candidatus Competibacter</taxon>
    </lineage>
</organism>
<gene>
    <name evidence="7" type="primary">mftE</name>
    <name evidence="7" type="ORF">E4P82_04930</name>
</gene>
<dbReference type="SUPFAM" id="SSF102215">
    <property type="entry name" value="Creatininase"/>
    <property type="match status" value="1"/>
</dbReference>
<dbReference type="PANTHER" id="PTHR35005:SF1">
    <property type="entry name" value="2-AMINO-5-FORMYLAMINO-6-RIBOSYLAMINOPYRIMIDIN-4(3H)-ONE 5'-MONOPHOSPHATE DEFORMYLASE"/>
    <property type="match status" value="1"/>
</dbReference>
<evidence type="ECO:0000256" key="4">
    <source>
        <dbReference type="ARBA" id="ARBA00022833"/>
    </source>
</evidence>
<keyword evidence="2" id="KW-0479">Metal-binding</keyword>
<evidence type="ECO:0000256" key="5">
    <source>
        <dbReference type="ARBA" id="ARBA00024029"/>
    </source>
</evidence>
<dbReference type="Pfam" id="PF02633">
    <property type="entry name" value="Creatininase"/>
    <property type="match status" value="1"/>
</dbReference>
<dbReference type="InterPro" id="IPR003785">
    <property type="entry name" value="Creatininase/forma_Hydrolase"/>
</dbReference>
<evidence type="ECO:0000256" key="3">
    <source>
        <dbReference type="ARBA" id="ARBA00022801"/>
    </source>
</evidence>
<proteinExistence type="inferred from homology"/>
<evidence type="ECO:0000313" key="7">
    <source>
        <dbReference type="EMBL" id="NMQ18601.1"/>
    </source>
</evidence>
<evidence type="ECO:0000313" key="8">
    <source>
        <dbReference type="Proteomes" id="UP000760480"/>
    </source>
</evidence>
<name>A0ABX1TIJ7_9GAMM</name>
<keyword evidence="4" id="KW-0862">Zinc</keyword>
<feature type="region of interest" description="Disordered" evidence="6">
    <location>
        <begin position="1"/>
        <end position="29"/>
    </location>
</feature>
<evidence type="ECO:0000256" key="6">
    <source>
        <dbReference type="SAM" id="MobiDB-lite"/>
    </source>
</evidence>